<feature type="non-terminal residue" evidence="2">
    <location>
        <position position="326"/>
    </location>
</feature>
<keyword evidence="3" id="KW-1185">Reference proteome</keyword>
<dbReference type="OrthoDB" id="5319830at2759"/>
<evidence type="ECO:0000313" key="2">
    <source>
        <dbReference type="EMBL" id="KAJ1717997.1"/>
    </source>
</evidence>
<dbReference type="AlphaFoldDB" id="A0A9W7XS17"/>
<reference evidence="2" key="1">
    <citation type="submission" date="2022-07" db="EMBL/GenBank/DDBJ databases">
        <title>Phylogenomic reconstructions and comparative analyses of Kickxellomycotina fungi.</title>
        <authorList>
            <person name="Reynolds N.K."/>
            <person name="Stajich J.E."/>
            <person name="Barry K."/>
            <person name="Grigoriev I.V."/>
            <person name="Crous P."/>
            <person name="Smith M.E."/>
        </authorList>
    </citation>
    <scope>NUCLEOTIDE SEQUENCE</scope>
    <source>
        <strain evidence="2">BCRC 34381</strain>
    </source>
</reference>
<evidence type="ECO:0000256" key="1">
    <source>
        <dbReference type="SAM" id="MobiDB-lite"/>
    </source>
</evidence>
<feature type="compositionally biased region" description="Low complexity" evidence="1">
    <location>
        <begin position="142"/>
        <end position="151"/>
    </location>
</feature>
<feature type="region of interest" description="Disordered" evidence="1">
    <location>
        <begin position="124"/>
        <end position="151"/>
    </location>
</feature>
<feature type="region of interest" description="Disordered" evidence="1">
    <location>
        <begin position="59"/>
        <end position="80"/>
    </location>
</feature>
<accession>A0A9W7XS17</accession>
<sequence length="326" mass="35910">MFDRELYHRLCREARVLELGAIRTADDPLIRDMLVTMLSRDNVGVRFEWVLRDLDEKTDQGSSDMMVDEGNSGGSTSEPSDGFARWQGQYYSGLALVLATMFQRRVHRAAAAFQHGDGLESRALSSAGARGPLPEPFASAPSTGEASTTGEGTATAAAAVVGRPDLLILSPVLQRVQFAKWQHVVSGAITHACRAWRQLVNEPIEVISHLISTYRMRSAAEMTGSEERSLLQFCASGERPAPPRGSATLDEDELMAFVMRVRFPGGTVMAFWLDSLGHLYYVKGFYPPLIKGPPDEAVDRARAVRHEQDLTRRVFRVVPLGGLSDF</sequence>
<evidence type="ECO:0000313" key="3">
    <source>
        <dbReference type="Proteomes" id="UP001143981"/>
    </source>
</evidence>
<organism evidence="2 3">
    <name type="scientific">Coemansia biformis</name>
    <dbReference type="NCBI Taxonomy" id="1286918"/>
    <lineage>
        <taxon>Eukaryota</taxon>
        <taxon>Fungi</taxon>
        <taxon>Fungi incertae sedis</taxon>
        <taxon>Zoopagomycota</taxon>
        <taxon>Kickxellomycotina</taxon>
        <taxon>Kickxellomycetes</taxon>
        <taxon>Kickxellales</taxon>
        <taxon>Kickxellaceae</taxon>
        <taxon>Coemansia</taxon>
    </lineage>
</organism>
<proteinExistence type="predicted"/>
<gene>
    <name evidence="2" type="ORF">LPJ61_006966</name>
</gene>
<comment type="caution">
    <text evidence="2">The sequence shown here is derived from an EMBL/GenBank/DDBJ whole genome shotgun (WGS) entry which is preliminary data.</text>
</comment>
<dbReference type="EMBL" id="JANBOI010004071">
    <property type="protein sequence ID" value="KAJ1717997.1"/>
    <property type="molecule type" value="Genomic_DNA"/>
</dbReference>
<name>A0A9W7XS17_9FUNG</name>
<protein>
    <submittedName>
        <fullName evidence="2">Uncharacterized protein</fullName>
    </submittedName>
</protein>
<dbReference type="Proteomes" id="UP001143981">
    <property type="component" value="Unassembled WGS sequence"/>
</dbReference>